<proteinExistence type="predicted"/>
<feature type="domain" description="Amino acid transporter transmembrane" evidence="6">
    <location>
        <begin position="45"/>
        <end position="428"/>
    </location>
</feature>
<feature type="transmembrane region" description="Helical" evidence="5">
    <location>
        <begin position="296"/>
        <end position="315"/>
    </location>
</feature>
<evidence type="ECO:0000256" key="4">
    <source>
        <dbReference type="ARBA" id="ARBA00023136"/>
    </source>
</evidence>
<feature type="transmembrane region" description="Helical" evidence="5">
    <location>
        <begin position="252"/>
        <end position="276"/>
    </location>
</feature>
<keyword evidence="8" id="KW-1185">Reference proteome</keyword>
<sequence length="433" mass="47218">MAAVIAGPSRKISAIERGQQKELEATRRISAGGDSIFGERSLDHPTSDLDTLVHLVKGSLGAGILAMPLAFKNAGLSFGLVATFFIGFICTHCVHILVTTAHGLCRTHRIPSLTYGGVAEAAFLNGPKSLRKFCTVAGRTADTSVLDVWTSSHFPERGYIALTAVFILVLCYIRNLRYLSPLSLLSNVLILGSLGICVYYFVQDLPPASTRPDFSSWAQLPNFFSTAVFALEGIGVIMPLENNMKDPTNFTGCFRVLNTGMCVVISMYCAVGFYGYLKYGDIVKGSITLNLPEGEVLAQASKLMVAMAVCFTYPLQMYVPVHMCWPGITRRLGWNEIEWRGPFQPEHVFRFCCVLFTACLALAIPELDALMSLIGAICLSAAGIIFPAVIQTVYRHDTLGPFKWILLKNSAIILFGLVGMVTGVYTSILQLAR</sequence>
<dbReference type="Proteomes" id="UP000792457">
    <property type="component" value="Unassembled WGS sequence"/>
</dbReference>
<keyword evidence="3 5" id="KW-1133">Transmembrane helix</keyword>
<evidence type="ECO:0000256" key="1">
    <source>
        <dbReference type="ARBA" id="ARBA00004141"/>
    </source>
</evidence>
<protein>
    <recommendedName>
        <fullName evidence="6">Amino acid transporter transmembrane domain-containing protein</fullName>
    </recommendedName>
</protein>
<dbReference type="OrthoDB" id="1684102at2759"/>
<evidence type="ECO:0000256" key="5">
    <source>
        <dbReference type="SAM" id="Phobius"/>
    </source>
</evidence>
<dbReference type="InterPro" id="IPR013057">
    <property type="entry name" value="AA_transpt_TM"/>
</dbReference>
<evidence type="ECO:0000259" key="6">
    <source>
        <dbReference type="Pfam" id="PF01490"/>
    </source>
</evidence>
<evidence type="ECO:0000256" key="2">
    <source>
        <dbReference type="ARBA" id="ARBA00022692"/>
    </source>
</evidence>
<dbReference type="PANTHER" id="PTHR22950:SF349">
    <property type="entry name" value="AMINO ACID TRANSPORTER TRANSMEMBRANE DOMAIN-CONTAINING PROTEIN"/>
    <property type="match status" value="1"/>
</dbReference>
<accession>A0A8K0KU19</accession>
<reference evidence="7" key="2">
    <citation type="submission" date="2017-10" db="EMBL/GenBank/DDBJ databases">
        <title>Ladona fulva Genome sequencing and assembly.</title>
        <authorList>
            <person name="Murali S."/>
            <person name="Richards S."/>
            <person name="Bandaranaike D."/>
            <person name="Bellair M."/>
            <person name="Blankenburg K."/>
            <person name="Chao H."/>
            <person name="Dinh H."/>
            <person name="Doddapaneni H."/>
            <person name="Dugan-Rocha S."/>
            <person name="Elkadiri S."/>
            <person name="Gnanaolivu R."/>
            <person name="Hernandez B."/>
            <person name="Skinner E."/>
            <person name="Javaid M."/>
            <person name="Lee S."/>
            <person name="Li M."/>
            <person name="Ming W."/>
            <person name="Munidasa M."/>
            <person name="Muniz J."/>
            <person name="Nguyen L."/>
            <person name="Hughes D."/>
            <person name="Osuji N."/>
            <person name="Pu L.-L."/>
            <person name="Puazo M."/>
            <person name="Qu C."/>
            <person name="Quiroz J."/>
            <person name="Raj R."/>
            <person name="Weissenberger G."/>
            <person name="Xin Y."/>
            <person name="Zou X."/>
            <person name="Han Y."/>
            <person name="Worley K."/>
            <person name="Muzny D."/>
            <person name="Gibbs R."/>
        </authorList>
    </citation>
    <scope>NUCLEOTIDE SEQUENCE</scope>
    <source>
        <strain evidence="7">Sampled in the wild</strain>
    </source>
</reference>
<feature type="transmembrane region" description="Helical" evidence="5">
    <location>
        <begin position="222"/>
        <end position="240"/>
    </location>
</feature>
<name>A0A8K0KU19_LADFU</name>
<evidence type="ECO:0000313" key="7">
    <source>
        <dbReference type="EMBL" id="KAG8240464.1"/>
    </source>
</evidence>
<dbReference type="AlphaFoldDB" id="A0A8K0KU19"/>
<feature type="transmembrane region" description="Helical" evidence="5">
    <location>
        <begin position="370"/>
        <end position="390"/>
    </location>
</feature>
<comment type="caution">
    <text evidence="7">The sequence shown here is derived from an EMBL/GenBank/DDBJ whole genome shotgun (WGS) entry which is preliminary data.</text>
</comment>
<feature type="transmembrane region" description="Helical" evidence="5">
    <location>
        <begin position="411"/>
        <end position="432"/>
    </location>
</feature>
<dbReference type="PANTHER" id="PTHR22950">
    <property type="entry name" value="AMINO ACID TRANSPORTER"/>
    <property type="match status" value="1"/>
</dbReference>
<feature type="transmembrane region" description="Helical" evidence="5">
    <location>
        <begin position="158"/>
        <end position="175"/>
    </location>
</feature>
<reference evidence="7" key="1">
    <citation type="submission" date="2013-04" db="EMBL/GenBank/DDBJ databases">
        <authorList>
            <person name="Qu J."/>
            <person name="Murali S.C."/>
            <person name="Bandaranaike D."/>
            <person name="Bellair M."/>
            <person name="Blankenburg K."/>
            <person name="Chao H."/>
            <person name="Dinh H."/>
            <person name="Doddapaneni H."/>
            <person name="Downs B."/>
            <person name="Dugan-Rocha S."/>
            <person name="Elkadiri S."/>
            <person name="Gnanaolivu R.D."/>
            <person name="Hernandez B."/>
            <person name="Javaid M."/>
            <person name="Jayaseelan J.C."/>
            <person name="Lee S."/>
            <person name="Li M."/>
            <person name="Ming W."/>
            <person name="Munidasa M."/>
            <person name="Muniz J."/>
            <person name="Nguyen L."/>
            <person name="Ongeri F."/>
            <person name="Osuji N."/>
            <person name="Pu L.-L."/>
            <person name="Puazo M."/>
            <person name="Qu C."/>
            <person name="Quiroz J."/>
            <person name="Raj R."/>
            <person name="Weissenberger G."/>
            <person name="Xin Y."/>
            <person name="Zou X."/>
            <person name="Han Y."/>
            <person name="Richards S."/>
            <person name="Worley K."/>
            <person name="Muzny D."/>
            <person name="Gibbs R."/>
        </authorList>
    </citation>
    <scope>NUCLEOTIDE SEQUENCE</scope>
    <source>
        <strain evidence="7">Sampled in the wild</strain>
    </source>
</reference>
<dbReference type="Pfam" id="PF01490">
    <property type="entry name" value="Aa_trans"/>
    <property type="match status" value="1"/>
</dbReference>
<gene>
    <name evidence="7" type="ORF">J437_LFUL010802</name>
</gene>
<keyword evidence="2 5" id="KW-0812">Transmembrane</keyword>
<feature type="transmembrane region" description="Helical" evidence="5">
    <location>
        <begin position="348"/>
        <end position="364"/>
    </location>
</feature>
<dbReference type="GO" id="GO:0015179">
    <property type="term" value="F:L-amino acid transmembrane transporter activity"/>
    <property type="evidence" value="ECO:0007669"/>
    <property type="project" value="TreeGrafter"/>
</dbReference>
<feature type="transmembrane region" description="Helical" evidence="5">
    <location>
        <begin position="78"/>
        <end position="98"/>
    </location>
</feature>
<comment type="subcellular location">
    <subcellularLocation>
        <location evidence="1">Membrane</location>
        <topology evidence="1">Multi-pass membrane protein</topology>
    </subcellularLocation>
</comment>
<feature type="transmembrane region" description="Helical" evidence="5">
    <location>
        <begin position="182"/>
        <end position="202"/>
    </location>
</feature>
<dbReference type="EMBL" id="KZ312454">
    <property type="protein sequence ID" value="KAG8240464.1"/>
    <property type="molecule type" value="Genomic_DNA"/>
</dbReference>
<organism evidence="7 8">
    <name type="scientific">Ladona fulva</name>
    <name type="common">Scarce chaser dragonfly</name>
    <name type="synonym">Libellula fulva</name>
    <dbReference type="NCBI Taxonomy" id="123851"/>
    <lineage>
        <taxon>Eukaryota</taxon>
        <taxon>Metazoa</taxon>
        <taxon>Ecdysozoa</taxon>
        <taxon>Arthropoda</taxon>
        <taxon>Hexapoda</taxon>
        <taxon>Insecta</taxon>
        <taxon>Pterygota</taxon>
        <taxon>Palaeoptera</taxon>
        <taxon>Odonata</taxon>
        <taxon>Epiprocta</taxon>
        <taxon>Anisoptera</taxon>
        <taxon>Libelluloidea</taxon>
        <taxon>Libellulidae</taxon>
        <taxon>Ladona</taxon>
    </lineage>
</organism>
<dbReference type="GO" id="GO:0005774">
    <property type="term" value="C:vacuolar membrane"/>
    <property type="evidence" value="ECO:0007669"/>
    <property type="project" value="TreeGrafter"/>
</dbReference>
<evidence type="ECO:0000313" key="8">
    <source>
        <dbReference type="Proteomes" id="UP000792457"/>
    </source>
</evidence>
<keyword evidence="4 5" id="KW-0472">Membrane</keyword>
<evidence type="ECO:0000256" key="3">
    <source>
        <dbReference type="ARBA" id="ARBA00022989"/>
    </source>
</evidence>